<name>A0A2C6BPU7_FUSNP</name>
<dbReference type="Proteomes" id="UP000224182">
    <property type="component" value="Unassembled WGS sequence"/>
</dbReference>
<protein>
    <submittedName>
        <fullName evidence="1">Uncharacterized protein</fullName>
    </submittedName>
</protein>
<organism evidence="1 2">
    <name type="scientific">Fusobacterium nucleatum subsp. polymorphum</name>
    <name type="common">Fusobacterium polymorphum</name>
    <dbReference type="NCBI Taxonomy" id="76857"/>
    <lineage>
        <taxon>Bacteria</taxon>
        <taxon>Fusobacteriati</taxon>
        <taxon>Fusobacteriota</taxon>
        <taxon>Fusobacteriia</taxon>
        <taxon>Fusobacteriales</taxon>
        <taxon>Fusobacteriaceae</taxon>
        <taxon>Fusobacterium</taxon>
    </lineage>
</organism>
<dbReference type="RefSeq" id="WP_098974341.1">
    <property type="nucleotide sequence ID" value="NZ_CP077115.1"/>
</dbReference>
<accession>A0A2C6BPU7</accession>
<dbReference type="AlphaFoldDB" id="A0A2C6BPU7"/>
<evidence type="ECO:0000313" key="2">
    <source>
        <dbReference type="Proteomes" id="UP000224182"/>
    </source>
</evidence>
<sequence>MILLYKISKRKKIKKDKLKEILIKIFKKLKKEIEILLKIKKLEEIDYYRIRFKIIKIKIFF</sequence>
<comment type="caution">
    <text evidence="1">The sequence shown here is derived from an EMBL/GenBank/DDBJ whole genome shotgun (WGS) entry which is preliminary data.</text>
</comment>
<evidence type="ECO:0000313" key="1">
    <source>
        <dbReference type="EMBL" id="PHI06607.1"/>
    </source>
</evidence>
<dbReference type="EMBL" id="NIRN01000001">
    <property type="protein sequence ID" value="PHI06607.1"/>
    <property type="molecule type" value="Genomic_DNA"/>
</dbReference>
<proteinExistence type="predicted"/>
<reference evidence="1 2" key="1">
    <citation type="submission" date="2017-06" db="EMBL/GenBank/DDBJ databases">
        <title>Draft genome sequence of Fusobacterium nucleatum subsp. polymorphum KCOM 1271 (=ChDC F305).</title>
        <authorList>
            <person name="Kook J.-K."/>
            <person name="Park S.-N."/>
            <person name="Lim Y.K."/>
            <person name="Roh H."/>
        </authorList>
    </citation>
    <scope>NUCLEOTIDE SEQUENCE [LARGE SCALE GENOMIC DNA]</scope>
    <source>
        <strain evidence="2">KCOM 1271 (ChDC F305)</strain>
    </source>
</reference>
<gene>
    <name evidence="1" type="ORF">CBG54_05950</name>
</gene>